<dbReference type="EMBL" id="CP048649">
    <property type="protein sequence ID" value="QIB70806.1"/>
    <property type="molecule type" value="Genomic_DNA"/>
</dbReference>
<accession>A0A858C250</accession>
<sequence length="29" mass="3209">MTAELCKRGFSLNHKTVQRLISSSALFAV</sequence>
<reference evidence="1 2" key="1">
    <citation type="submission" date="2020-02" db="EMBL/GenBank/DDBJ databases">
        <authorList>
            <person name="Kim Y.B."/>
            <person name="Roh S.W."/>
        </authorList>
    </citation>
    <scope>NUCLEOTIDE SEQUENCE [LARGE SCALE GENOMIC DNA]</scope>
    <source>
        <strain evidence="1 2">DSM 103574</strain>
    </source>
</reference>
<proteinExistence type="predicted"/>
<dbReference type="AlphaFoldDB" id="A0A858C250"/>
<gene>
    <name evidence="1" type="ORF">Ami103574_15655</name>
</gene>
<dbReference type="RefSeq" id="WP_163068041.1">
    <property type="nucleotide sequence ID" value="NZ_CP048649.1"/>
</dbReference>
<evidence type="ECO:0000313" key="2">
    <source>
        <dbReference type="Proteomes" id="UP000466848"/>
    </source>
</evidence>
<dbReference type="Proteomes" id="UP000466848">
    <property type="component" value="Chromosome"/>
</dbReference>
<protein>
    <submittedName>
        <fullName evidence="1">Transposase</fullName>
    </submittedName>
</protein>
<dbReference type="KEGG" id="abut:Ami103574_15655"/>
<keyword evidence="2" id="KW-1185">Reference proteome</keyword>
<name>A0A858C250_9FIRM</name>
<evidence type="ECO:0000313" key="1">
    <source>
        <dbReference type="EMBL" id="QIB70806.1"/>
    </source>
</evidence>
<organism evidence="1 2">
    <name type="scientific">Aminipila butyrica</name>
    <dbReference type="NCBI Taxonomy" id="433296"/>
    <lineage>
        <taxon>Bacteria</taxon>
        <taxon>Bacillati</taxon>
        <taxon>Bacillota</taxon>
        <taxon>Clostridia</taxon>
        <taxon>Peptostreptococcales</taxon>
        <taxon>Anaerovoracaceae</taxon>
        <taxon>Aminipila</taxon>
    </lineage>
</organism>